<evidence type="ECO:0000256" key="1">
    <source>
        <dbReference type="SAM" id="MobiDB-lite"/>
    </source>
</evidence>
<evidence type="ECO:0008006" key="4">
    <source>
        <dbReference type="Google" id="ProtNLM"/>
    </source>
</evidence>
<gene>
    <name evidence="2" type="ORF">ANE_LOCUS27634</name>
</gene>
<evidence type="ECO:0000313" key="2">
    <source>
        <dbReference type="EMBL" id="VVB17190.1"/>
    </source>
</evidence>
<dbReference type="Proteomes" id="UP000489600">
    <property type="component" value="Unassembled WGS sequence"/>
</dbReference>
<feature type="region of interest" description="Disordered" evidence="1">
    <location>
        <begin position="99"/>
        <end position="160"/>
    </location>
</feature>
<evidence type="ECO:0000313" key="3">
    <source>
        <dbReference type="Proteomes" id="UP000489600"/>
    </source>
</evidence>
<dbReference type="EMBL" id="CABITT030000008">
    <property type="protein sequence ID" value="VVB17190.1"/>
    <property type="molecule type" value="Genomic_DNA"/>
</dbReference>
<comment type="caution">
    <text evidence="2">The sequence shown here is derived from an EMBL/GenBank/DDBJ whole genome shotgun (WGS) entry which is preliminary data.</text>
</comment>
<dbReference type="OrthoDB" id="1110606at2759"/>
<accession>A0A565CTX1</accession>
<name>A0A565CTX1_9BRAS</name>
<feature type="compositionally biased region" description="Basic and acidic residues" evidence="1">
    <location>
        <begin position="135"/>
        <end position="160"/>
    </location>
</feature>
<organism evidence="2 3">
    <name type="scientific">Arabis nemorensis</name>
    <dbReference type="NCBI Taxonomy" id="586526"/>
    <lineage>
        <taxon>Eukaryota</taxon>
        <taxon>Viridiplantae</taxon>
        <taxon>Streptophyta</taxon>
        <taxon>Embryophyta</taxon>
        <taxon>Tracheophyta</taxon>
        <taxon>Spermatophyta</taxon>
        <taxon>Magnoliopsida</taxon>
        <taxon>eudicotyledons</taxon>
        <taxon>Gunneridae</taxon>
        <taxon>Pentapetalae</taxon>
        <taxon>rosids</taxon>
        <taxon>malvids</taxon>
        <taxon>Brassicales</taxon>
        <taxon>Brassicaceae</taxon>
        <taxon>Arabideae</taxon>
        <taxon>Arabis</taxon>
    </lineage>
</organism>
<proteinExistence type="predicted"/>
<keyword evidence="3" id="KW-1185">Reference proteome</keyword>
<sequence length="160" mass="18635">MDLPSQYREDAQVERIGKDLGDLLTWRIVVPYPMVRVEVGCDVPLILYREARSDTGEVFRINFDYLKLQNHYKTSLRMSHDARACPNWWGRQQSIVEPAARHMEQQDGQRQRSLKVEPVRPNGTRENQPKRRGGKPGDRDSPKLLRRDLMNELGEAHDGE</sequence>
<protein>
    <recommendedName>
        <fullName evidence="4">DUF4283 domain-containing protein</fullName>
    </recommendedName>
</protein>
<reference evidence="2" key="1">
    <citation type="submission" date="2019-07" db="EMBL/GenBank/DDBJ databases">
        <authorList>
            <person name="Dittberner H."/>
        </authorList>
    </citation>
    <scope>NUCLEOTIDE SEQUENCE [LARGE SCALE GENOMIC DNA]</scope>
</reference>
<dbReference type="AlphaFoldDB" id="A0A565CTX1"/>
<feature type="compositionally biased region" description="Basic and acidic residues" evidence="1">
    <location>
        <begin position="99"/>
        <end position="118"/>
    </location>
</feature>